<evidence type="ECO:0000256" key="2">
    <source>
        <dbReference type="ARBA" id="ARBA00023002"/>
    </source>
</evidence>
<evidence type="ECO:0000313" key="4">
    <source>
        <dbReference type="Proteomes" id="UP001354931"/>
    </source>
</evidence>
<dbReference type="InterPro" id="IPR036291">
    <property type="entry name" value="NAD(P)-bd_dom_sf"/>
</dbReference>
<dbReference type="InterPro" id="IPR002347">
    <property type="entry name" value="SDR_fam"/>
</dbReference>
<dbReference type="Gene3D" id="3.40.50.720">
    <property type="entry name" value="NAD(P)-binding Rossmann-like Domain"/>
    <property type="match status" value="1"/>
</dbReference>
<protein>
    <submittedName>
        <fullName evidence="3">SDR family NAD(P)-dependent oxidoreductase</fullName>
    </submittedName>
</protein>
<proteinExistence type="inferred from homology"/>
<evidence type="ECO:0000256" key="1">
    <source>
        <dbReference type="ARBA" id="ARBA00006484"/>
    </source>
</evidence>
<gene>
    <name evidence="3" type="ORF">OKJ99_13620</name>
</gene>
<dbReference type="Pfam" id="PF00106">
    <property type="entry name" value="adh_short"/>
    <property type="match status" value="1"/>
</dbReference>
<dbReference type="SUPFAM" id="SSF51735">
    <property type="entry name" value="NAD(P)-binding Rossmann-fold domains"/>
    <property type="match status" value="1"/>
</dbReference>
<reference evidence="3 4" key="1">
    <citation type="submission" date="2022-10" db="EMBL/GenBank/DDBJ databases">
        <authorList>
            <person name="Xie J."/>
            <person name="Shen N."/>
        </authorList>
    </citation>
    <scope>NUCLEOTIDE SEQUENCE [LARGE SCALE GENOMIC DNA]</scope>
    <source>
        <strain evidence="3 4">YIM65594</strain>
    </source>
</reference>
<dbReference type="PANTHER" id="PTHR24320:SF148">
    <property type="entry name" value="NAD(P)-BINDING ROSSMANN-FOLD SUPERFAMILY PROTEIN"/>
    <property type="match status" value="1"/>
</dbReference>
<dbReference type="EMBL" id="JAOZYC010000094">
    <property type="protein sequence ID" value="MEB8338537.1"/>
    <property type="molecule type" value="Genomic_DNA"/>
</dbReference>
<accession>A0ABU6F4D1</accession>
<comment type="caution">
    <text evidence="3">The sequence shown here is derived from an EMBL/GenBank/DDBJ whole genome shotgun (WGS) entry which is preliminary data.</text>
</comment>
<comment type="similarity">
    <text evidence="1">Belongs to the short-chain dehydrogenases/reductases (SDR) family.</text>
</comment>
<evidence type="ECO:0000313" key="3">
    <source>
        <dbReference type="EMBL" id="MEB8338537.1"/>
    </source>
</evidence>
<name>A0ABU6F4D1_9ACTN</name>
<dbReference type="Proteomes" id="UP001354931">
    <property type="component" value="Unassembled WGS sequence"/>
</dbReference>
<keyword evidence="4" id="KW-1185">Reference proteome</keyword>
<dbReference type="PANTHER" id="PTHR24320">
    <property type="entry name" value="RETINOL DEHYDROGENASE"/>
    <property type="match status" value="1"/>
</dbReference>
<sequence length="331" mass="34740">MDAHDLITTPFTAFSTADEVLRGVDLAGVRAVVTGASSGLGAETARVLAAAGADVTLAVRDTGAGEVVAERVAKSAVGVRPRVVRLDLADSASVADFVDTWVGPLHLLINNAGVVTGGLERTREGWELQFATNHLGHFALATGLRGALARGAAERDGARIVAVSSTAHMRAGIDFDDLHFERRTYHPQLAYAQSKTANSLFAVEATRRWAADGIVANAVNPGGVATGLQRNFTPEQKASLDAAEAAGTFTYKTVEQGAATSIVAAVAPQFAHTGGHYLDDGQEAYTVPNDAELARHPHGVKQWALDPATAERLWAVSTELLRRAVGGEFSR</sequence>
<organism evidence="3 4">
    <name type="scientific">Streptomyces endophyticus</name>
    <dbReference type="NCBI Taxonomy" id="714166"/>
    <lineage>
        <taxon>Bacteria</taxon>
        <taxon>Bacillati</taxon>
        <taxon>Actinomycetota</taxon>
        <taxon>Actinomycetes</taxon>
        <taxon>Kitasatosporales</taxon>
        <taxon>Streptomycetaceae</taxon>
        <taxon>Streptomyces</taxon>
    </lineage>
</organism>
<dbReference type="PRINTS" id="PR00081">
    <property type="entry name" value="GDHRDH"/>
</dbReference>
<keyword evidence="2" id="KW-0560">Oxidoreductase</keyword>
<dbReference type="RefSeq" id="WP_326016329.1">
    <property type="nucleotide sequence ID" value="NZ_JAOZYC010000094.1"/>
</dbReference>